<feature type="transmembrane region" description="Helical" evidence="19">
    <location>
        <begin position="276"/>
        <end position="301"/>
    </location>
</feature>
<reference evidence="21" key="3">
    <citation type="submission" date="2025-09" db="UniProtKB">
        <authorList>
            <consortium name="Ensembl"/>
        </authorList>
    </citation>
    <scope>IDENTIFICATION</scope>
</reference>
<dbReference type="OMA" id="ETVRWIL"/>
<evidence type="ECO:0000256" key="5">
    <source>
        <dbReference type="ARBA" id="ARBA00022692"/>
    </source>
</evidence>
<evidence type="ECO:0000256" key="3">
    <source>
        <dbReference type="ARBA" id="ARBA00008066"/>
    </source>
</evidence>
<dbReference type="InParanoid" id="H3AM63"/>
<dbReference type="GO" id="GO:0030424">
    <property type="term" value="C:axon"/>
    <property type="evidence" value="ECO:0007669"/>
    <property type="project" value="UniProtKB-SubCell"/>
</dbReference>
<dbReference type="EMBL" id="AFYH01185905">
    <property type="status" value="NOT_ANNOTATED_CDS"/>
    <property type="molecule type" value="Genomic_DNA"/>
</dbReference>
<feature type="transmembrane region" description="Helical" evidence="19">
    <location>
        <begin position="321"/>
        <end position="354"/>
    </location>
</feature>
<evidence type="ECO:0000256" key="7">
    <source>
        <dbReference type="ARBA" id="ARBA00022989"/>
    </source>
</evidence>
<evidence type="ECO:0000256" key="4">
    <source>
        <dbReference type="ARBA" id="ARBA00022448"/>
    </source>
</evidence>
<feature type="transmembrane region" description="Helical" evidence="19">
    <location>
        <begin position="49"/>
        <end position="71"/>
    </location>
</feature>
<dbReference type="AlphaFoldDB" id="H3AM63"/>
<evidence type="ECO:0000256" key="19">
    <source>
        <dbReference type="SAM" id="Phobius"/>
    </source>
</evidence>
<dbReference type="EMBL" id="AFYH01185902">
    <property type="status" value="NOT_ANNOTATED_CDS"/>
    <property type="molecule type" value="Genomic_DNA"/>
</dbReference>
<dbReference type="Bgee" id="ENSLACG00000009451">
    <property type="expression patterns" value="Expressed in muscle tissue and 1 other cell type or tissue"/>
</dbReference>
<keyword evidence="13" id="KW-0966">Cell projection</keyword>
<comment type="subcellular location">
    <subcellularLocation>
        <location evidence="2">Cell projection</location>
        <location evidence="2">Axon</location>
    </subcellularLocation>
    <subcellularLocation>
        <location evidence="1">Lysosome membrane</location>
        <topology evidence="1">Multi-pass membrane protein</topology>
    </subcellularLocation>
</comment>
<evidence type="ECO:0000256" key="10">
    <source>
        <dbReference type="ARBA" id="ARBA00023136"/>
    </source>
</evidence>
<comment type="function">
    <text evidence="18">Symporter that selectively cotransports sodium ions and amino acids, such as L-glutamine and L-asparagine from the lysosome into the cytoplasm and may participates in mTORC1 activation. The transport activity requires an acidic lysosomal lumen.</text>
</comment>
<dbReference type="PANTHER" id="PTHR22950">
    <property type="entry name" value="AMINO ACID TRANSPORTER"/>
    <property type="match status" value="1"/>
</dbReference>
<evidence type="ECO:0000256" key="9">
    <source>
        <dbReference type="ARBA" id="ARBA00023065"/>
    </source>
</evidence>
<dbReference type="STRING" id="7897.ENSLACP00000010734"/>
<keyword evidence="12" id="KW-0458">Lysosome</keyword>
<dbReference type="Ensembl" id="ENSLACT00000010814.1">
    <property type="protein sequence ID" value="ENSLACP00000010734.1"/>
    <property type="gene ID" value="ENSLACG00000009451.1"/>
</dbReference>
<keyword evidence="7 19" id="KW-1133">Transmembrane helix</keyword>
<evidence type="ECO:0000256" key="11">
    <source>
        <dbReference type="ARBA" id="ARBA00023201"/>
    </source>
</evidence>
<dbReference type="InterPro" id="IPR013057">
    <property type="entry name" value="AA_transpt_TM"/>
</dbReference>
<keyword evidence="11" id="KW-0739">Sodium transport</keyword>
<name>H3AM63_LATCH</name>
<dbReference type="GO" id="GO:0015186">
    <property type="term" value="F:L-glutamine transmembrane transporter activity"/>
    <property type="evidence" value="ECO:0007669"/>
    <property type="project" value="TreeGrafter"/>
</dbReference>
<keyword evidence="8" id="KW-0915">Sodium</keyword>
<comment type="similarity">
    <text evidence="3">Belongs to the amino acid/polyamine transporter 2 family.</text>
</comment>
<evidence type="ECO:0000256" key="8">
    <source>
        <dbReference type="ARBA" id="ARBA00023053"/>
    </source>
</evidence>
<reference evidence="22" key="1">
    <citation type="submission" date="2011-08" db="EMBL/GenBank/DDBJ databases">
        <title>The draft genome of Latimeria chalumnae.</title>
        <authorList>
            <person name="Di Palma F."/>
            <person name="Alfoldi J."/>
            <person name="Johnson J."/>
            <person name="Berlin A."/>
            <person name="Gnerre S."/>
            <person name="Jaffe D."/>
            <person name="MacCallum I."/>
            <person name="Young S."/>
            <person name="Walker B.J."/>
            <person name="Lander E."/>
            <person name="Lindblad-Toh K."/>
        </authorList>
    </citation>
    <scope>NUCLEOTIDE SEQUENCE [LARGE SCALE GENOMIC DNA]</scope>
    <source>
        <strain evidence="22">Wild caught</strain>
    </source>
</reference>
<evidence type="ECO:0000256" key="13">
    <source>
        <dbReference type="ARBA" id="ARBA00023273"/>
    </source>
</evidence>
<reference evidence="21" key="2">
    <citation type="submission" date="2025-08" db="UniProtKB">
        <authorList>
            <consortium name="Ensembl"/>
        </authorList>
    </citation>
    <scope>IDENTIFICATION</scope>
</reference>
<keyword evidence="5 19" id="KW-0812">Transmembrane</keyword>
<dbReference type="PANTHER" id="PTHR22950:SF192">
    <property type="entry name" value="SODIUM-COUPLED NEUTRAL AMINO ACID TRANSPORTER 7"/>
    <property type="match status" value="1"/>
</dbReference>
<evidence type="ECO:0000256" key="6">
    <source>
        <dbReference type="ARBA" id="ARBA00022970"/>
    </source>
</evidence>
<dbReference type="GeneTree" id="ENSGT00940000158136"/>
<dbReference type="EMBL" id="AFYH01185903">
    <property type="status" value="NOT_ANNOTATED_CDS"/>
    <property type="molecule type" value="Genomic_DNA"/>
</dbReference>
<accession>H3AM63</accession>
<evidence type="ECO:0000256" key="15">
    <source>
        <dbReference type="ARBA" id="ARBA00034242"/>
    </source>
</evidence>
<keyword evidence="4" id="KW-0813">Transport</keyword>
<evidence type="ECO:0000256" key="1">
    <source>
        <dbReference type="ARBA" id="ARBA00004155"/>
    </source>
</evidence>
<organism evidence="21 22">
    <name type="scientific">Latimeria chalumnae</name>
    <name type="common">Coelacanth</name>
    <dbReference type="NCBI Taxonomy" id="7897"/>
    <lineage>
        <taxon>Eukaryota</taxon>
        <taxon>Metazoa</taxon>
        <taxon>Chordata</taxon>
        <taxon>Craniata</taxon>
        <taxon>Vertebrata</taxon>
        <taxon>Euteleostomi</taxon>
        <taxon>Coelacanthiformes</taxon>
        <taxon>Coelacanthidae</taxon>
        <taxon>Latimeria</taxon>
    </lineage>
</organism>
<keyword evidence="10 19" id="KW-0472">Membrane</keyword>
<keyword evidence="22" id="KW-1185">Reference proteome</keyword>
<evidence type="ECO:0000256" key="18">
    <source>
        <dbReference type="ARBA" id="ARBA00045740"/>
    </source>
</evidence>
<feature type="transmembrane region" description="Helical" evidence="19">
    <location>
        <begin position="178"/>
        <end position="194"/>
    </location>
</feature>
<evidence type="ECO:0000256" key="16">
    <source>
        <dbReference type="ARBA" id="ARBA00039331"/>
    </source>
</evidence>
<keyword evidence="6" id="KW-0029">Amino-acid transport</keyword>
<evidence type="ECO:0000256" key="14">
    <source>
        <dbReference type="ARBA" id="ARBA00034241"/>
    </source>
</evidence>
<evidence type="ECO:0000256" key="2">
    <source>
        <dbReference type="ARBA" id="ARBA00004489"/>
    </source>
</evidence>
<evidence type="ECO:0000259" key="20">
    <source>
        <dbReference type="Pfam" id="PF01490"/>
    </source>
</evidence>
<feature type="transmembrane region" description="Helical" evidence="19">
    <location>
        <begin position="77"/>
        <end position="100"/>
    </location>
</feature>
<keyword evidence="9" id="KW-0406">Ion transport</keyword>
<dbReference type="Proteomes" id="UP000008672">
    <property type="component" value="Unassembled WGS sequence"/>
</dbReference>
<feature type="transmembrane region" description="Helical" evidence="19">
    <location>
        <begin position="206"/>
        <end position="223"/>
    </location>
</feature>
<evidence type="ECO:0000256" key="17">
    <source>
        <dbReference type="ARBA" id="ARBA00042869"/>
    </source>
</evidence>
<feature type="domain" description="Amino acid transporter transmembrane" evidence="20">
    <location>
        <begin position="45"/>
        <end position="403"/>
    </location>
</feature>
<feature type="transmembrane region" description="Helical" evidence="19">
    <location>
        <begin position="375"/>
        <end position="405"/>
    </location>
</feature>
<sequence>TFQVPVSSEPGGSYMGRDAGERARLLQSPSMESGSKVIGKNGRGGTSTFNSVFIVVNAALGTGLLNFPAAFKTVGGVAAGIAVQMCLLVFIISGLVALAYCSQVSNERTYQEVMRGICGRVIGQSCFLLCHTAIVLYCCSALQKFQENDGDFLPAVIAATVYEPEAAVSSHRYTDRKFTISLTSIVVILPLSIPKEIGFQKYASTLSVIGTWYITVVIIKYLGPDPEIIAGDIPTSHSSWTAVLNAMLTICFGFQKCHIEKRSKENTFMRPEIKPWGGVVMVAMIICLFGYTGTGVCGFLTLGDNVNQDVLLSYPSNDIAMAIACAFIIIYVLTSYPILHFCGRVLILCLWLRHQGEVVEVDVRQKKRRCVLQTMCWFTLTLILTLFIPDIGKVISLAACFIFVFPAM</sequence>
<comment type="catalytic activity">
    <reaction evidence="14">
        <text>L-asparagine(in) + Na(+)(in) = L-asparagine(out) + Na(+)(out)</text>
        <dbReference type="Rhea" id="RHEA:71383"/>
        <dbReference type="ChEBI" id="CHEBI:29101"/>
        <dbReference type="ChEBI" id="CHEBI:58048"/>
    </reaction>
</comment>
<protein>
    <recommendedName>
        <fullName evidence="16">Sodium-coupled neutral amino acid transporter 7</fullName>
    </recommendedName>
    <alternativeName>
        <fullName evidence="17">Solute carrier family 38 member 7</fullName>
    </alternativeName>
</protein>
<dbReference type="HOGENOM" id="CLU_038973_0_0_1"/>
<evidence type="ECO:0000256" key="12">
    <source>
        <dbReference type="ARBA" id="ARBA00023228"/>
    </source>
</evidence>
<dbReference type="EMBL" id="AFYH01185904">
    <property type="status" value="NOT_ANNOTATED_CDS"/>
    <property type="molecule type" value="Genomic_DNA"/>
</dbReference>
<proteinExistence type="inferred from homology"/>
<evidence type="ECO:0000313" key="21">
    <source>
        <dbReference type="Ensembl" id="ENSLACP00000010734.1"/>
    </source>
</evidence>
<dbReference type="GO" id="GO:0015182">
    <property type="term" value="F:L-asparagine transmembrane transporter activity"/>
    <property type="evidence" value="ECO:0007669"/>
    <property type="project" value="TreeGrafter"/>
</dbReference>
<evidence type="ECO:0000313" key="22">
    <source>
        <dbReference type="Proteomes" id="UP000008672"/>
    </source>
</evidence>
<dbReference type="GO" id="GO:0006814">
    <property type="term" value="P:sodium ion transport"/>
    <property type="evidence" value="ECO:0007669"/>
    <property type="project" value="UniProtKB-KW"/>
</dbReference>
<comment type="catalytic activity">
    <reaction evidence="15">
        <text>L-glutamine(in) + Na(+)(in) = L-glutamine(out) + Na(+)(out)</text>
        <dbReference type="Rhea" id="RHEA:68236"/>
        <dbReference type="ChEBI" id="CHEBI:29101"/>
        <dbReference type="ChEBI" id="CHEBI:58359"/>
    </reaction>
</comment>
<dbReference type="eggNOG" id="KOG1305">
    <property type="taxonomic scope" value="Eukaryota"/>
</dbReference>
<feature type="transmembrane region" description="Helical" evidence="19">
    <location>
        <begin position="238"/>
        <end position="255"/>
    </location>
</feature>
<dbReference type="GO" id="GO:0005765">
    <property type="term" value="C:lysosomal membrane"/>
    <property type="evidence" value="ECO:0007669"/>
    <property type="project" value="UniProtKB-SubCell"/>
</dbReference>
<dbReference type="Pfam" id="PF01490">
    <property type="entry name" value="Aa_trans"/>
    <property type="match status" value="1"/>
</dbReference>
<feature type="transmembrane region" description="Helical" evidence="19">
    <location>
        <begin position="121"/>
        <end position="143"/>
    </location>
</feature>